<dbReference type="Proteomes" id="UP000824881">
    <property type="component" value="Unassembled WGS sequence"/>
</dbReference>
<evidence type="ECO:0000313" key="1">
    <source>
        <dbReference type="EMBL" id="KAG9223543.1"/>
    </source>
</evidence>
<gene>
    <name evidence="1" type="ORF">CCMSSC00406_0009055</name>
</gene>
<accession>A0ACB7J1V5</accession>
<evidence type="ECO:0000313" key="2">
    <source>
        <dbReference type="Proteomes" id="UP000824881"/>
    </source>
</evidence>
<comment type="caution">
    <text evidence="1">The sequence shown here is derived from an EMBL/GenBank/DDBJ whole genome shotgun (WGS) entry which is preliminary data.</text>
</comment>
<keyword evidence="2" id="KW-1185">Reference proteome</keyword>
<name>A0ACB7J1V5_PLECO</name>
<sequence length="501" mass="54820">MWLPKISYPHSSDLPSTEVLKPVVSARRFAAEGGSSQPERGCVGESPERWQCLPTDRSPLQPQAVLRTMIIEKTPLPPDPTPTDAPPSYDDVGTSAGAPRLFPTDAKLPPIPDEPTTSVPKSPYSKSPVPSGSSHKGKGPATWFNFGFPSRSGREVRTTVLGLVRDLVRHHNADATSALGILQSCAEACAAYELSLSTILQERSVEDHTPLYWAVIKRQPDESMDDDTQIPDLLTTLLSFSAPLTPETISEIRLACLITSDQQLFQRLRLSPQFSPLSGTDEIILGGPIPPDEITVEDTVGDEGAFAVNMAIVQFQKRMQVSREVIVEFIARSRMWRLAFRVMPSQEPAERYHTRSLRPGTWCVTLSLLEHSPPTWIDSRLLIADSGDPQNDSLLDSTPPTTPSGSPSLISLPFSASPPSAPRKPKPTISLRLKCSEQLIPAEGARRHPRNAQSVIVASLEDSLMGASLQYSGTSYIARDAMLRARLEARLRKPEAECVIC</sequence>
<protein>
    <submittedName>
        <fullName evidence="1">Uncharacterized protein</fullName>
    </submittedName>
</protein>
<organism evidence="1 2">
    <name type="scientific">Pleurotus cornucopiae</name>
    <name type="common">Cornucopia mushroom</name>
    <dbReference type="NCBI Taxonomy" id="5321"/>
    <lineage>
        <taxon>Eukaryota</taxon>
        <taxon>Fungi</taxon>
        <taxon>Dikarya</taxon>
        <taxon>Basidiomycota</taxon>
        <taxon>Agaricomycotina</taxon>
        <taxon>Agaricomycetes</taxon>
        <taxon>Agaricomycetidae</taxon>
        <taxon>Agaricales</taxon>
        <taxon>Pleurotineae</taxon>
        <taxon>Pleurotaceae</taxon>
        <taxon>Pleurotus</taxon>
    </lineage>
</organism>
<dbReference type="EMBL" id="WQMT02000005">
    <property type="protein sequence ID" value="KAG9223543.1"/>
    <property type="molecule type" value="Genomic_DNA"/>
</dbReference>
<reference evidence="1 2" key="1">
    <citation type="journal article" date="2021" name="Appl. Environ. Microbiol.">
        <title>Genetic linkage and physical mapping for an oyster mushroom Pleurotus cornucopiae and QTL analysis for the trait cap color.</title>
        <authorList>
            <person name="Zhang Y."/>
            <person name="Gao W."/>
            <person name="Sonnenberg A."/>
            <person name="Chen Q."/>
            <person name="Zhang J."/>
            <person name="Huang C."/>
        </authorList>
    </citation>
    <scope>NUCLEOTIDE SEQUENCE [LARGE SCALE GENOMIC DNA]</scope>
    <source>
        <strain evidence="1">CCMSSC00406</strain>
    </source>
</reference>
<proteinExistence type="predicted"/>